<name>A0ABS2E651_9FIRM</name>
<organism evidence="10 11">
    <name type="scientific">Faecalicatena fissicatena</name>
    <dbReference type="NCBI Taxonomy" id="290055"/>
    <lineage>
        <taxon>Bacteria</taxon>
        <taxon>Bacillati</taxon>
        <taxon>Bacillota</taxon>
        <taxon>Clostridia</taxon>
        <taxon>Lachnospirales</taxon>
        <taxon>Lachnospiraceae</taxon>
        <taxon>Faecalicatena</taxon>
    </lineage>
</organism>
<evidence type="ECO:0000256" key="1">
    <source>
        <dbReference type="ARBA" id="ARBA00005194"/>
    </source>
</evidence>
<evidence type="ECO:0000256" key="6">
    <source>
        <dbReference type="ARBA" id="ARBA00023160"/>
    </source>
</evidence>
<dbReference type="EMBL" id="JACLYY010000002">
    <property type="protein sequence ID" value="MBM6737103.1"/>
    <property type="molecule type" value="Genomic_DNA"/>
</dbReference>
<comment type="pathway">
    <text evidence="1 8">Lipid metabolism; fatty acid biosynthesis.</text>
</comment>
<accession>A0ABS2E651</accession>
<keyword evidence="6 8" id="KW-0275">Fatty acid biosynthesis</keyword>
<dbReference type="Pfam" id="PF00364">
    <property type="entry name" value="Biotin_lipoyl"/>
    <property type="match status" value="1"/>
</dbReference>
<dbReference type="PROSITE" id="PS50968">
    <property type="entry name" value="BIOTINYL_LIPOYL"/>
    <property type="match status" value="1"/>
</dbReference>
<dbReference type="PROSITE" id="PS00188">
    <property type="entry name" value="BIOTIN"/>
    <property type="match status" value="1"/>
</dbReference>
<evidence type="ECO:0000256" key="5">
    <source>
        <dbReference type="ARBA" id="ARBA00023098"/>
    </source>
</evidence>
<dbReference type="PANTHER" id="PTHR45266:SF3">
    <property type="entry name" value="OXALOACETATE DECARBOXYLASE ALPHA CHAIN"/>
    <property type="match status" value="1"/>
</dbReference>
<dbReference type="InterPro" id="IPR001249">
    <property type="entry name" value="AcCoA_biotinCC"/>
</dbReference>
<comment type="function">
    <text evidence="8">This protein is a component of the acetyl coenzyme A carboxylase complex; first, biotin carboxylase catalyzes the carboxylation of the carrier protein and then the transcarboxylase transfers the carboxyl group to form malonyl-CoA.</text>
</comment>
<dbReference type="PRINTS" id="PR01071">
    <property type="entry name" value="ACOABIOTINCC"/>
</dbReference>
<keyword evidence="11" id="KW-1185">Reference proteome</keyword>
<evidence type="ECO:0000256" key="3">
    <source>
        <dbReference type="ARBA" id="ARBA00022516"/>
    </source>
</evidence>
<reference evidence="10 11" key="1">
    <citation type="journal article" date="2021" name="Sci. Rep.">
        <title>The distribution of antibiotic resistance genes in chicken gut microbiota commensals.</title>
        <authorList>
            <person name="Juricova H."/>
            <person name="Matiasovicova J."/>
            <person name="Kubasova T."/>
            <person name="Cejkova D."/>
            <person name="Rychlik I."/>
        </authorList>
    </citation>
    <scope>NUCLEOTIDE SEQUENCE [LARGE SCALE GENOMIC DNA]</scope>
    <source>
        <strain evidence="10 11">An773</strain>
    </source>
</reference>
<evidence type="ECO:0000256" key="4">
    <source>
        <dbReference type="ARBA" id="ARBA00022832"/>
    </source>
</evidence>
<keyword evidence="3 8" id="KW-0444">Lipid biosynthesis</keyword>
<protein>
    <recommendedName>
        <fullName evidence="2 8">Biotin carboxyl carrier protein of acetyl-CoA carboxylase</fullName>
    </recommendedName>
</protein>
<sequence length="146" mass="15551">MKLEKITALLHEVDRTGVTEFEVQDGDFRLSIRKTAAAADGENTCQTASGAVSPQEAPREQEAVSIQEGTIIRSPLVGIFHASDSQSTEPLVTVGSRVEQGQVMGAIEAMKMMNDVVAGCDGTVSEVLVKDGDLVEYAQPLFVIEG</sequence>
<dbReference type="PANTHER" id="PTHR45266">
    <property type="entry name" value="OXALOACETATE DECARBOXYLASE ALPHA CHAIN"/>
    <property type="match status" value="1"/>
</dbReference>
<evidence type="ECO:0000313" key="11">
    <source>
        <dbReference type="Proteomes" id="UP000716906"/>
    </source>
</evidence>
<dbReference type="Proteomes" id="UP000716906">
    <property type="component" value="Unassembled WGS sequence"/>
</dbReference>
<feature type="domain" description="Lipoyl-binding" evidence="9">
    <location>
        <begin position="52"/>
        <end position="145"/>
    </location>
</feature>
<proteinExistence type="predicted"/>
<dbReference type="CDD" id="cd06850">
    <property type="entry name" value="biotinyl_domain"/>
    <property type="match status" value="1"/>
</dbReference>
<dbReference type="InterPro" id="IPR011053">
    <property type="entry name" value="Single_hybrid_motif"/>
</dbReference>
<keyword evidence="5 8" id="KW-0443">Lipid metabolism</keyword>
<dbReference type="RefSeq" id="WP_087174789.1">
    <property type="nucleotide sequence ID" value="NZ_JACLYY010000002.1"/>
</dbReference>
<keyword evidence="4 8" id="KW-0276">Fatty acid metabolism</keyword>
<dbReference type="SUPFAM" id="SSF51230">
    <property type="entry name" value="Single hybrid motif"/>
    <property type="match status" value="1"/>
</dbReference>
<comment type="caution">
    <text evidence="10">The sequence shown here is derived from an EMBL/GenBank/DDBJ whole genome shotgun (WGS) entry which is preliminary data.</text>
</comment>
<evidence type="ECO:0000313" key="10">
    <source>
        <dbReference type="EMBL" id="MBM6737103.1"/>
    </source>
</evidence>
<evidence type="ECO:0000259" key="9">
    <source>
        <dbReference type="PROSITE" id="PS50968"/>
    </source>
</evidence>
<evidence type="ECO:0000256" key="7">
    <source>
        <dbReference type="ARBA" id="ARBA00023267"/>
    </source>
</evidence>
<dbReference type="InterPro" id="IPR000089">
    <property type="entry name" value="Biotin_lipoyl"/>
</dbReference>
<dbReference type="InterPro" id="IPR050709">
    <property type="entry name" value="Biotin_Carboxyl_Carrier/Decarb"/>
</dbReference>
<dbReference type="Gene3D" id="2.40.50.100">
    <property type="match status" value="1"/>
</dbReference>
<evidence type="ECO:0000256" key="8">
    <source>
        <dbReference type="RuleBase" id="RU364072"/>
    </source>
</evidence>
<gene>
    <name evidence="10" type="primary">accB</name>
    <name evidence="10" type="ORF">H7U36_03145</name>
</gene>
<evidence type="ECO:0000256" key="2">
    <source>
        <dbReference type="ARBA" id="ARBA00017562"/>
    </source>
</evidence>
<dbReference type="NCBIfam" id="TIGR00531">
    <property type="entry name" value="BCCP"/>
    <property type="match status" value="1"/>
</dbReference>
<keyword evidence="7 8" id="KW-0092">Biotin</keyword>
<dbReference type="InterPro" id="IPR001882">
    <property type="entry name" value="Biotin_BS"/>
</dbReference>